<feature type="region of interest" description="Disordered" evidence="1">
    <location>
        <begin position="712"/>
        <end position="868"/>
    </location>
</feature>
<feature type="region of interest" description="Disordered" evidence="1">
    <location>
        <begin position="373"/>
        <end position="395"/>
    </location>
</feature>
<evidence type="ECO:0000256" key="1">
    <source>
        <dbReference type="SAM" id="MobiDB-lite"/>
    </source>
</evidence>
<dbReference type="EMBL" id="JABFTP020000103">
    <property type="protein sequence ID" value="KAL3277069.1"/>
    <property type="molecule type" value="Genomic_DNA"/>
</dbReference>
<evidence type="ECO:0000259" key="2">
    <source>
        <dbReference type="Pfam" id="PF02318"/>
    </source>
</evidence>
<reference evidence="3 4" key="1">
    <citation type="journal article" date="2021" name="BMC Biol.">
        <title>Horizontally acquired antibacterial genes associated with adaptive radiation of ladybird beetles.</title>
        <authorList>
            <person name="Li H.S."/>
            <person name="Tang X.F."/>
            <person name="Huang Y.H."/>
            <person name="Xu Z.Y."/>
            <person name="Chen M.L."/>
            <person name="Du X.Y."/>
            <person name="Qiu B.Y."/>
            <person name="Chen P.T."/>
            <person name="Zhang W."/>
            <person name="Slipinski A."/>
            <person name="Escalona H.E."/>
            <person name="Waterhouse R.M."/>
            <person name="Zwick A."/>
            <person name="Pang H."/>
        </authorList>
    </citation>
    <scope>NUCLEOTIDE SEQUENCE [LARGE SCALE GENOMIC DNA]</scope>
    <source>
        <strain evidence="3">SYSU2018</strain>
    </source>
</reference>
<feature type="domain" description="FYVE-type zinc finger" evidence="2">
    <location>
        <begin position="52"/>
        <end position="111"/>
    </location>
</feature>
<dbReference type="Proteomes" id="UP001516400">
    <property type="component" value="Unassembled WGS sequence"/>
</dbReference>
<feature type="compositionally biased region" description="Polar residues" evidence="1">
    <location>
        <begin position="712"/>
        <end position="731"/>
    </location>
</feature>
<evidence type="ECO:0000313" key="4">
    <source>
        <dbReference type="Proteomes" id="UP001516400"/>
    </source>
</evidence>
<organism evidence="3 4">
    <name type="scientific">Cryptolaemus montrouzieri</name>
    <dbReference type="NCBI Taxonomy" id="559131"/>
    <lineage>
        <taxon>Eukaryota</taxon>
        <taxon>Metazoa</taxon>
        <taxon>Ecdysozoa</taxon>
        <taxon>Arthropoda</taxon>
        <taxon>Hexapoda</taxon>
        <taxon>Insecta</taxon>
        <taxon>Pterygota</taxon>
        <taxon>Neoptera</taxon>
        <taxon>Endopterygota</taxon>
        <taxon>Coleoptera</taxon>
        <taxon>Polyphaga</taxon>
        <taxon>Cucujiformia</taxon>
        <taxon>Coccinelloidea</taxon>
        <taxon>Coccinellidae</taxon>
        <taxon>Scymninae</taxon>
        <taxon>Scymnini</taxon>
        <taxon>Cryptolaemus</taxon>
    </lineage>
</organism>
<dbReference type="Pfam" id="PF02318">
    <property type="entry name" value="FYVE_2"/>
    <property type="match status" value="1"/>
</dbReference>
<gene>
    <name evidence="3" type="ORF">HHI36_012430</name>
</gene>
<accession>A0ABD2NF61</accession>
<feature type="region of interest" description="Disordered" evidence="1">
    <location>
        <begin position="886"/>
        <end position="912"/>
    </location>
</feature>
<feature type="region of interest" description="Disordered" evidence="1">
    <location>
        <begin position="212"/>
        <end position="297"/>
    </location>
</feature>
<name>A0ABD2NF61_9CUCU</name>
<dbReference type="CDD" id="cd15747">
    <property type="entry name" value="FYVE_Slp3_4_5"/>
    <property type="match status" value="1"/>
</dbReference>
<dbReference type="InterPro" id="IPR011011">
    <property type="entry name" value="Znf_FYVE_PHD"/>
</dbReference>
<feature type="region of interest" description="Disordered" evidence="1">
    <location>
        <begin position="143"/>
        <end position="175"/>
    </location>
</feature>
<feature type="compositionally biased region" description="Polar residues" evidence="1">
    <location>
        <begin position="217"/>
        <end position="229"/>
    </location>
</feature>
<keyword evidence="4" id="KW-1185">Reference proteome</keyword>
<sequence length="1130" mass="125809">MLVHYYKYTNNQNLVAHNHEIRHLKAELQNLRRKGALRPSADWDNPGPDPDRSCGRCRIELGRVINRGAYCRACRLKVCKGCREYSFRTTDWVCTVCHKRMEIQAASGEWMEFMRRPSRRRDNRVYVPATDLIKRTIRRSWTISNPTPPWTAPRSTPEMRPYNSLPRGQDISNYPSLQHQAGELNVNPLNAAESFLHKHSPARRTLSEDVYTERNNPHSSQHNLDNTTCSTPDSSPSKSPRSPRINPLVLYAQKDKSYKTRKKSSRNDLLKSESLAEGTSVAPLESKGEEVTDEVRTTEKRVSFDNCTRDLEDMPPRSPKHINPNINRAISLTDSPIRTARCSSHFTANRSLQERAATVTGNASFVDDLTSTAVTRTSTSSPETSSSGGAREEREFTPIELCDIEHISGTVFRKMTVRRRRQDMRKMAAVDNGWRRNESDLLDILAPEGDDYKLVFISSDSSSKEEDVDDNDSSSTASSFPIDECDWDYFEPGTVARPVISWNSPFGSPRVYRRSLIESPLGSPLVYRKTARESDTGTDEDYIRLDTGSPASSDSLYALKRDTEEGTIDTPVDKSMDEVALQCKHKVEREVHSVPPCQSCGAPTQYIPIPVPVPIPVPIPALWTAQEAMKFYGFQQPGNDQTLARFRIFPRNLWPVLNNATLMWSMMGSAGESTATQFSEHGAESGASRRAVVPNVDYGTVTMNECENLEQSADSNNYNGDDKTNSSSLQQIPDDDDQISGYLESENRLDDSSSSSTETDDSEYNNRRKSCVTRVYNVNGRDGDRESDDALPSSNLSSCDEEDGRVSRSSLREDMTSSWSADTDSDDTGTDQKSKRFSKVFVVNKNGDSSSEQRSSSSDSDMSDNDTDTELDCTVILQNIKYINQDDNMESGDMNNEIENETKDNIGDDESIDVDVPNEIMVDDNSLKESTSSSPNLADVTAESSTSSDVEAMREDVKGDIPGSLSADNLVRDDQQAAVVGEWNGAGEEIRSAGSVNIVGEFDCELSKTSSSCCGLRSTPAPGVLVTLDQQNDVSVGRHAARYTSLVMITQDSSTLSSATPSPYQQVSVVTSDTTTFVPDNDVIVQHTNWQKENRAEVEDLVIANKTQIKVSSGRNYKKLVILRNICLFL</sequence>
<feature type="compositionally biased region" description="Low complexity" evidence="1">
    <location>
        <begin position="373"/>
        <end position="387"/>
    </location>
</feature>
<protein>
    <recommendedName>
        <fullName evidence="2">FYVE-type zinc finger domain-containing protein</fullName>
    </recommendedName>
</protein>
<dbReference type="InterPro" id="IPR013083">
    <property type="entry name" value="Znf_RING/FYVE/PHD"/>
</dbReference>
<feature type="compositionally biased region" description="Basic and acidic residues" evidence="1">
    <location>
        <begin position="286"/>
        <end position="297"/>
    </location>
</feature>
<proteinExistence type="predicted"/>
<dbReference type="SUPFAM" id="SSF57903">
    <property type="entry name" value="FYVE/PHD zinc finger"/>
    <property type="match status" value="1"/>
</dbReference>
<feature type="region of interest" description="Disordered" evidence="1">
    <location>
        <begin position="926"/>
        <end position="952"/>
    </location>
</feature>
<feature type="compositionally biased region" description="Low complexity" evidence="1">
    <location>
        <begin position="230"/>
        <end position="243"/>
    </location>
</feature>
<feature type="compositionally biased region" description="Basic and acidic residues" evidence="1">
    <location>
        <begin position="804"/>
        <end position="815"/>
    </location>
</feature>
<dbReference type="Gene3D" id="3.30.40.10">
    <property type="entry name" value="Zinc/RING finger domain, C3HC4 (zinc finger)"/>
    <property type="match status" value="1"/>
</dbReference>
<feature type="compositionally biased region" description="Low complexity" evidence="1">
    <location>
        <begin position="848"/>
        <end position="860"/>
    </location>
</feature>
<dbReference type="AlphaFoldDB" id="A0ABD2NF61"/>
<feature type="compositionally biased region" description="Polar residues" evidence="1">
    <location>
        <begin position="928"/>
        <end position="949"/>
    </location>
</feature>
<dbReference type="InterPro" id="IPR041282">
    <property type="entry name" value="FYVE_2"/>
</dbReference>
<comment type="caution">
    <text evidence="3">The sequence shown here is derived from an EMBL/GenBank/DDBJ whole genome shotgun (WGS) entry which is preliminary data.</text>
</comment>
<evidence type="ECO:0000313" key="3">
    <source>
        <dbReference type="EMBL" id="KAL3277069.1"/>
    </source>
</evidence>